<proteinExistence type="predicted"/>
<organism evidence="1 2">
    <name type="scientific">Colletotrichum musicola</name>
    <dbReference type="NCBI Taxonomy" id="2175873"/>
    <lineage>
        <taxon>Eukaryota</taxon>
        <taxon>Fungi</taxon>
        <taxon>Dikarya</taxon>
        <taxon>Ascomycota</taxon>
        <taxon>Pezizomycotina</taxon>
        <taxon>Sordariomycetes</taxon>
        <taxon>Hypocreomycetidae</taxon>
        <taxon>Glomerellales</taxon>
        <taxon>Glomerellaceae</taxon>
        <taxon>Colletotrichum</taxon>
        <taxon>Colletotrichum orchidearum species complex</taxon>
    </lineage>
</organism>
<comment type="caution">
    <text evidence="1">The sequence shown here is derived from an EMBL/GenBank/DDBJ whole genome shotgun (WGS) entry which is preliminary data.</text>
</comment>
<evidence type="ECO:0000313" key="2">
    <source>
        <dbReference type="Proteomes" id="UP000639643"/>
    </source>
</evidence>
<evidence type="ECO:0008006" key="3">
    <source>
        <dbReference type="Google" id="ProtNLM"/>
    </source>
</evidence>
<protein>
    <recommendedName>
        <fullName evidence="3">F-box domain-containing protein</fullName>
    </recommendedName>
</protein>
<dbReference type="OrthoDB" id="5224238at2759"/>
<reference evidence="1" key="1">
    <citation type="journal article" date="2020" name="Phytopathology">
        <title>Genome Sequence Resources of Colletotrichum truncatum, C. plurivorum, C. musicola, and C. sojae: Four Species Pathogenic to Soybean (Glycine max).</title>
        <authorList>
            <person name="Rogerio F."/>
            <person name="Boufleur T.R."/>
            <person name="Ciampi-Guillardi M."/>
            <person name="Sukno S.A."/>
            <person name="Thon M.R."/>
            <person name="Massola Junior N.S."/>
            <person name="Baroncelli R."/>
        </authorList>
    </citation>
    <scope>NUCLEOTIDE SEQUENCE</scope>
    <source>
        <strain evidence="1">LFN0074</strain>
    </source>
</reference>
<gene>
    <name evidence="1" type="ORF">CMUS01_10837</name>
</gene>
<accession>A0A8H6K1P0</accession>
<dbReference type="EMBL" id="WIGM01000517">
    <property type="protein sequence ID" value="KAF6823078.1"/>
    <property type="molecule type" value="Genomic_DNA"/>
</dbReference>
<evidence type="ECO:0000313" key="1">
    <source>
        <dbReference type="EMBL" id="KAF6823078.1"/>
    </source>
</evidence>
<dbReference type="AlphaFoldDB" id="A0A8H6K1P0"/>
<dbReference type="Proteomes" id="UP000639643">
    <property type="component" value="Unassembled WGS sequence"/>
</dbReference>
<sequence length="456" mass="52383">MVANLPVELVELIFVHSSSPSTIKMLRLTCRSFAEIGFPHLFKPEFTYLHWRSGDDARRLCSWSWHVRLRSLLRSLTFNLSQIDSDRGRYLSSSFRFQAVLPEDHHAVLDEGWGEYCDKEARRKLAGSSFHQDAAQLPAAIARFEALERIRLVFNECSYDHIVLRRTFAYPTIRYFEPSQACNAFELLTKMLVECPHLKALEIDRLPVTMRLSREAEHRWDVFASGIGRKLEELRVALDFTGCIYWGVYDGWGEHVGALLMECWSLKKLAIAKHDYHFSEDHRIKPTMLNRPLLRHNPFRLTDLKLEGFSVTGEELLGFVRHQISTLKRLRLGGRGIANPRGTSKGGIWLLEGTWFAFFSGLKAALRSGKGVLERMHLEGDFGQSDASVVEGQELRVFEQYDFYPTTDDEWEPIERPVWLSGRLAETALDGSLFETYVLGDQDVPYPGFVYLSGKV</sequence>
<keyword evidence="2" id="KW-1185">Reference proteome</keyword>
<name>A0A8H6K1P0_9PEZI</name>